<keyword evidence="2" id="KW-1185">Reference proteome</keyword>
<evidence type="ECO:0000313" key="2">
    <source>
        <dbReference type="Proteomes" id="UP000814033"/>
    </source>
</evidence>
<protein>
    <submittedName>
        <fullName evidence="1">Uncharacterized protein</fullName>
    </submittedName>
</protein>
<reference evidence="1" key="2">
    <citation type="journal article" date="2022" name="New Phytol.">
        <title>Evolutionary transition to the ectomycorrhizal habit in the genomes of a hyperdiverse lineage of mushroom-forming fungi.</title>
        <authorList>
            <person name="Looney B."/>
            <person name="Miyauchi S."/>
            <person name="Morin E."/>
            <person name="Drula E."/>
            <person name="Courty P.E."/>
            <person name="Kohler A."/>
            <person name="Kuo A."/>
            <person name="LaButti K."/>
            <person name="Pangilinan J."/>
            <person name="Lipzen A."/>
            <person name="Riley R."/>
            <person name="Andreopoulos W."/>
            <person name="He G."/>
            <person name="Johnson J."/>
            <person name="Nolan M."/>
            <person name="Tritt A."/>
            <person name="Barry K.W."/>
            <person name="Grigoriev I.V."/>
            <person name="Nagy L.G."/>
            <person name="Hibbett D."/>
            <person name="Henrissat B."/>
            <person name="Matheny P.B."/>
            <person name="Labbe J."/>
            <person name="Martin F.M."/>
        </authorList>
    </citation>
    <scope>NUCLEOTIDE SEQUENCE</scope>
    <source>
        <strain evidence="1">FP105234-sp</strain>
    </source>
</reference>
<name>A0ACB8RKJ0_9AGAM</name>
<evidence type="ECO:0000313" key="1">
    <source>
        <dbReference type="EMBL" id="KAI0044115.1"/>
    </source>
</evidence>
<sequence length="692" mass="77609">MGSTTSNLAHIPSPKDTSTINRKLPPEVVSMIFRELASIHPPGMIPCDLPGRQHKFDCGFMGVMHVCRYWREIARNDLSLWARIDFNKLSPAWYIGLISRLEASQVPVSVVATPDRAALLKGPDKAPEVSSELVDCILSPDVTRRLRSLLASTWPPYLRLFDRFMELQCPLPLMERLLLAAGSLHWEIRPSIALSEERFPLVKSLQLTGIPLDWRRSQLKNIVTLVVEHPAYKDVNPPQPLQSFVGLDTILPALATMVKLESLVLTHVLQPISEPAHENMTRIGLPRLVYFSVAGYRSDWDHLLSRLFMPSLKDLSISQRRPSPHTCGRTLYYSAPILERLILVGVPLDWSLPLPPRLWALSIKQRGYPGYPGWTLPAVYSPFLSVMWEALLTVKLRILKLIDAVDNVFTVQGGISQPSLEQLVITGTTNRCVDVSNSLNVEPNCCRSIILHQSPNNLFLDLESPYPDNFHNGTLTDGAPFDVLPVLYHRLAPFHTGEPPRGMFLRCIFAGGRYTNVLHLWAELKGPPELKLEALRTAQPIMSTGTWTLTSVHEIEVLFLDTKLSDDLPAWYLKRSLSGAVAVHTLILLEMWDDGATQIIQALHPSADAADPGILFPHLEELYLPFGDPDIDALCECLDARRRAGHPVREVRIPEPADWIPRLASVSDVRIRPARIRIPPRVANVVDGKLIM</sequence>
<gene>
    <name evidence="1" type="ORF">FA95DRAFT_1608794</name>
</gene>
<organism evidence="1 2">
    <name type="scientific">Auriscalpium vulgare</name>
    <dbReference type="NCBI Taxonomy" id="40419"/>
    <lineage>
        <taxon>Eukaryota</taxon>
        <taxon>Fungi</taxon>
        <taxon>Dikarya</taxon>
        <taxon>Basidiomycota</taxon>
        <taxon>Agaricomycotina</taxon>
        <taxon>Agaricomycetes</taxon>
        <taxon>Russulales</taxon>
        <taxon>Auriscalpiaceae</taxon>
        <taxon>Auriscalpium</taxon>
    </lineage>
</organism>
<reference evidence="1" key="1">
    <citation type="submission" date="2021-02" db="EMBL/GenBank/DDBJ databases">
        <authorList>
            <consortium name="DOE Joint Genome Institute"/>
            <person name="Ahrendt S."/>
            <person name="Looney B.P."/>
            <person name="Miyauchi S."/>
            <person name="Morin E."/>
            <person name="Drula E."/>
            <person name="Courty P.E."/>
            <person name="Chicoki N."/>
            <person name="Fauchery L."/>
            <person name="Kohler A."/>
            <person name="Kuo A."/>
            <person name="Labutti K."/>
            <person name="Pangilinan J."/>
            <person name="Lipzen A."/>
            <person name="Riley R."/>
            <person name="Andreopoulos W."/>
            <person name="He G."/>
            <person name="Johnson J."/>
            <person name="Barry K.W."/>
            <person name="Grigoriev I.V."/>
            <person name="Nagy L."/>
            <person name="Hibbett D."/>
            <person name="Henrissat B."/>
            <person name="Matheny P.B."/>
            <person name="Labbe J."/>
            <person name="Martin F."/>
        </authorList>
    </citation>
    <scope>NUCLEOTIDE SEQUENCE</scope>
    <source>
        <strain evidence="1">FP105234-sp</strain>
    </source>
</reference>
<dbReference type="EMBL" id="MU275993">
    <property type="protein sequence ID" value="KAI0044115.1"/>
    <property type="molecule type" value="Genomic_DNA"/>
</dbReference>
<proteinExistence type="predicted"/>
<comment type="caution">
    <text evidence="1">The sequence shown here is derived from an EMBL/GenBank/DDBJ whole genome shotgun (WGS) entry which is preliminary data.</text>
</comment>
<dbReference type="Proteomes" id="UP000814033">
    <property type="component" value="Unassembled WGS sequence"/>
</dbReference>
<accession>A0ACB8RKJ0</accession>